<name>A0ACC2HVF5_9PLEO</name>
<dbReference type="EMBL" id="JAPHNI010001056">
    <property type="protein sequence ID" value="KAJ8106875.1"/>
    <property type="molecule type" value="Genomic_DNA"/>
</dbReference>
<organism evidence="1 2">
    <name type="scientific">Boeremia exigua</name>
    <dbReference type="NCBI Taxonomy" id="749465"/>
    <lineage>
        <taxon>Eukaryota</taxon>
        <taxon>Fungi</taxon>
        <taxon>Dikarya</taxon>
        <taxon>Ascomycota</taxon>
        <taxon>Pezizomycotina</taxon>
        <taxon>Dothideomycetes</taxon>
        <taxon>Pleosporomycetidae</taxon>
        <taxon>Pleosporales</taxon>
        <taxon>Pleosporineae</taxon>
        <taxon>Didymellaceae</taxon>
        <taxon>Boeremia</taxon>
    </lineage>
</organism>
<comment type="caution">
    <text evidence="1">The sequence shown here is derived from an EMBL/GenBank/DDBJ whole genome shotgun (WGS) entry which is preliminary data.</text>
</comment>
<accession>A0ACC2HVF5</accession>
<evidence type="ECO:0000313" key="2">
    <source>
        <dbReference type="Proteomes" id="UP001153331"/>
    </source>
</evidence>
<reference evidence="1" key="1">
    <citation type="submission" date="2022-11" db="EMBL/GenBank/DDBJ databases">
        <title>Genome Sequence of Boeremia exigua.</title>
        <authorList>
            <person name="Buettner E."/>
        </authorList>
    </citation>
    <scope>NUCLEOTIDE SEQUENCE</scope>
    <source>
        <strain evidence="1">CU02</strain>
    </source>
</reference>
<dbReference type="Proteomes" id="UP001153331">
    <property type="component" value="Unassembled WGS sequence"/>
</dbReference>
<proteinExistence type="predicted"/>
<protein>
    <submittedName>
        <fullName evidence="1">Uncharacterized protein</fullName>
    </submittedName>
</protein>
<sequence length="392" mass="44714">MKRRQDGGHDLDFAILIQLQTAMASPEKNIWGHVGLQNSDKTRCLEAVRKRYAGYQVEEFEHQGHCSFTILLTPQRDDIKSHCSVLSEQYEARSGVETQLLIQIRPLRYALDLDMALAARRIHSHLASMVRVVDIDMQESLQAYEMNKLEGTPFSRLSLNGSLPTVDVQRKQETLITSLATILAQSWPVDDSRKRRDSFLRPDSPPNSQHPLLSRCTGKVGSQLTQKLNKLAEELPDHWLRARAKLTLEKLHEIDDYPVVLNHGDLIPSNILVNEETWEITGLVDWAEAEWLPFGTCLYSLEYLLGSLQMVPHEKLAFVYYDNALLLRERFCTTLLVEAPELGFRANQLQVMRDTGVLLWHGYAWDEGAIDRVVNEADDGEELAKLRAFLSV</sequence>
<gene>
    <name evidence="1" type="ORF">OPT61_g9250</name>
</gene>
<evidence type="ECO:0000313" key="1">
    <source>
        <dbReference type="EMBL" id="KAJ8106875.1"/>
    </source>
</evidence>
<keyword evidence="2" id="KW-1185">Reference proteome</keyword>